<evidence type="ECO:0000256" key="2">
    <source>
        <dbReference type="SAM" id="MobiDB-lite"/>
    </source>
</evidence>
<dbReference type="Proteomes" id="UP000035037">
    <property type="component" value="Unassembled WGS sequence"/>
</dbReference>
<sequence>MFVNSYALPATTLILYSEFSLPQHGAITTAGLRYTLNNTPLDLDLKRTRPANDNDNRPSPATYPVQNGGRCCEVRTGFAAGLVSSSPSFLSSIASSPMLRLMKNPKFVFAAVFLGFQVHLLNPPTVSSGHVGGREIGQDTEEQTQEAVEVINHEERLQEELEKGIDQIQAKTAEQLSKYQEEFNVMFSKLKQAEENLIQQTQIYQEELSQYKNEKINEITKIRDDVDKLLKQAQTDTKTISKILMKVSMNEEEIEKALKQIQNNEKTTSETLIKVQADAKTISKILTQVLMNEEEIEKALKQIQSNEKERGLCRIVPKGKKAGVEPAFLS</sequence>
<proteinExistence type="predicted"/>
<dbReference type="EMBL" id="JYFQ01000207">
    <property type="protein sequence ID" value="KKZ10090.1"/>
    <property type="molecule type" value="Genomic_DNA"/>
</dbReference>
<dbReference type="PATRIC" id="fig|1608419.3.peg.1262"/>
<feature type="region of interest" description="Disordered" evidence="2">
    <location>
        <begin position="45"/>
        <end position="66"/>
    </location>
</feature>
<keyword evidence="1" id="KW-0175">Coiled coil</keyword>
<name>A0A0G8ARW4_9SYNE</name>
<evidence type="ECO:0000256" key="1">
    <source>
        <dbReference type="SAM" id="Coils"/>
    </source>
</evidence>
<feature type="coiled-coil region" evidence="1">
    <location>
        <begin position="151"/>
        <end position="309"/>
    </location>
</feature>
<evidence type="ECO:0000313" key="3">
    <source>
        <dbReference type="EMBL" id="KKZ10090.1"/>
    </source>
</evidence>
<dbReference type="AlphaFoldDB" id="A0A0G8ARW4"/>
<comment type="caution">
    <text evidence="3">The sequence shown here is derived from an EMBL/GenBank/DDBJ whole genome shotgun (WGS) entry which is preliminary data.</text>
</comment>
<evidence type="ECO:0000313" key="4">
    <source>
        <dbReference type="Proteomes" id="UP000035037"/>
    </source>
</evidence>
<reference evidence="3 4" key="2">
    <citation type="submission" date="2015-05" db="EMBL/GenBank/DDBJ databases">
        <title>Lifestyle Evolution in Cyanobacterial Symbionts of Sponges.</title>
        <authorList>
            <person name="Burgsdorf I."/>
            <person name="Slaby B.M."/>
            <person name="Handley K.M."/>
            <person name="Haber M."/>
            <person name="Blom J."/>
            <person name="Marshall C.W."/>
            <person name="Gilbert J.A."/>
            <person name="Hentschel U."/>
            <person name="Steindler L."/>
        </authorList>
    </citation>
    <scope>NUCLEOTIDE SEQUENCE [LARGE SCALE GENOMIC DNA]</scope>
    <source>
        <strain evidence="3">15L</strain>
    </source>
</reference>
<accession>A0A0G8ARW4</accession>
<reference evidence="3 4" key="1">
    <citation type="submission" date="2015-02" db="EMBL/GenBank/DDBJ databases">
        <authorList>
            <person name="Slaby B."/>
            <person name="Hentschel U."/>
        </authorList>
    </citation>
    <scope>NUCLEOTIDE SEQUENCE [LARGE SCALE GENOMIC DNA]</scope>
    <source>
        <strain evidence="3">15L</strain>
    </source>
</reference>
<protein>
    <submittedName>
        <fullName evidence="3">Uncharacterized protein</fullName>
    </submittedName>
</protein>
<feature type="compositionally biased region" description="Basic and acidic residues" evidence="2">
    <location>
        <begin position="45"/>
        <end position="56"/>
    </location>
</feature>
<organism evidence="3 4">
    <name type="scientific">Candidatus Synechococcus spongiarum 15L</name>
    <dbReference type="NCBI Taxonomy" id="1608419"/>
    <lineage>
        <taxon>Bacteria</taxon>
        <taxon>Bacillati</taxon>
        <taxon>Cyanobacteriota</taxon>
        <taxon>Cyanophyceae</taxon>
        <taxon>Synechococcales</taxon>
        <taxon>Synechococcaceae</taxon>
        <taxon>Synechococcus</taxon>
    </lineage>
</organism>
<gene>
    <name evidence="3" type="ORF">TQ37_09770</name>
</gene>